<reference evidence="1" key="2">
    <citation type="journal article" date="2015" name="Data Brief">
        <title>Shoot transcriptome of the giant reed, Arundo donax.</title>
        <authorList>
            <person name="Barrero R.A."/>
            <person name="Guerrero F.D."/>
            <person name="Moolhuijzen P."/>
            <person name="Goolsby J.A."/>
            <person name="Tidwell J."/>
            <person name="Bellgard S.E."/>
            <person name="Bellgard M.I."/>
        </authorList>
    </citation>
    <scope>NUCLEOTIDE SEQUENCE</scope>
    <source>
        <tissue evidence="1">Shoot tissue taken approximately 20 cm above the soil surface</tissue>
    </source>
</reference>
<proteinExistence type="predicted"/>
<evidence type="ECO:0000313" key="1">
    <source>
        <dbReference type="EMBL" id="JAD54564.1"/>
    </source>
</evidence>
<accession>A0A0A9AS56</accession>
<organism evidence="1">
    <name type="scientific">Arundo donax</name>
    <name type="common">Giant reed</name>
    <name type="synonym">Donax arundinaceus</name>
    <dbReference type="NCBI Taxonomy" id="35708"/>
    <lineage>
        <taxon>Eukaryota</taxon>
        <taxon>Viridiplantae</taxon>
        <taxon>Streptophyta</taxon>
        <taxon>Embryophyta</taxon>
        <taxon>Tracheophyta</taxon>
        <taxon>Spermatophyta</taxon>
        <taxon>Magnoliopsida</taxon>
        <taxon>Liliopsida</taxon>
        <taxon>Poales</taxon>
        <taxon>Poaceae</taxon>
        <taxon>PACMAD clade</taxon>
        <taxon>Arundinoideae</taxon>
        <taxon>Arundineae</taxon>
        <taxon>Arundo</taxon>
    </lineage>
</organism>
<name>A0A0A9AS56_ARUDO</name>
<dbReference type="EMBL" id="GBRH01243331">
    <property type="protein sequence ID" value="JAD54564.1"/>
    <property type="molecule type" value="Transcribed_RNA"/>
</dbReference>
<dbReference type="AlphaFoldDB" id="A0A0A9AS56"/>
<protein>
    <submittedName>
        <fullName evidence="1">Uncharacterized protein</fullName>
    </submittedName>
</protein>
<sequence length="34" mass="4018">MLDIDLNSLVEQHFQYELEEVSKVLSQECISYTL</sequence>
<reference evidence="1" key="1">
    <citation type="submission" date="2014-09" db="EMBL/GenBank/DDBJ databases">
        <authorList>
            <person name="Magalhaes I.L.F."/>
            <person name="Oliveira U."/>
            <person name="Santos F.R."/>
            <person name="Vidigal T.H.D.A."/>
            <person name="Brescovit A.D."/>
            <person name="Santos A.J."/>
        </authorList>
    </citation>
    <scope>NUCLEOTIDE SEQUENCE</scope>
    <source>
        <tissue evidence="1">Shoot tissue taken approximately 20 cm above the soil surface</tissue>
    </source>
</reference>